<reference evidence="1" key="1">
    <citation type="journal article" date="2020" name="Stud. Mycol.">
        <title>101 Dothideomycetes genomes: a test case for predicting lifestyles and emergence of pathogens.</title>
        <authorList>
            <person name="Haridas S."/>
            <person name="Albert R."/>
            <person name="Binder M."/>
            <person name="Bloem J."/>
            <person name="Labutti K."/>
            <person name="Salamov A."/>
            <person name="Andreopoulos B."/>
            <person name="Baker S."/>
            <person name="Barry K."/>
            <person name="Bills G."/>
            <person name="Bluhm B."/>
            <person name="Cannon C."/>
            <person name="Castanera R."/>
            <person name="Culley D."/>
            <person name="Daum C."/>
            <person name="Ezra D."/>
            <person name="Gonzalez J."/>
            <person name="Henrissat B."/>
            <person name="Kuo A."/>
            <person name="Liang C."/>
            <person name="Lipzen A."/>
            <person name="Lutzoni F."/>
            <person name="Magnuson J."/>
            <person name="Mondo S."/>
            <person name="Nolan M."/>
            <person name="Ohm R."/>
            <person name="Pangilinan J."/>
            <person name="Park H.-J."/>
            <person name="Ramirez L."/>
            <person name="Alfaro M."/>
            <person name="Sun H."/>
            <person name="Tritt A."/>
            <person name="Yoshinaga Y."/>
            <person name="Zwiers L.-H."/>
            <person name="Turgeon B."/>
            <person name="Goodwin S."/>
            <person name="Spatafora J."/>
            <person name="Crous P."/>
            <person name="Grigoriev I."/>
        </authorList>
    </citation>
    <scope>NUCLEOTIDE SEQUENCE</scope>
    <source>
        <strain evidence="1">CBS 279.74</strain>
    </source>
</reference>
<keyword evidence="2" id="KW-1185">Reference proteome</keyword>
<dbReference type="Proteomes" id="UP000799428">
    <property type="component" value="Unassembled WGS sequence"/>
</dbReference>
<evidence type="ECO:0000313" key="1">
    <source>
        <dbReference type="EMBL" id="KAF2704692.1"/>
    </source>
</evidence>
<evidence type="ECO:0000313" key="2">
    <source>
        <dbReference type="Proteomes" id="UP000799428"/>
    </source>
</evidence>
<sequence>MAPAVTIIVRIARSIHPTTPQSTNEVATFPSSQTIVVFRADTAHLTRLRGTTPEFAYRKAAIGPAVAVRVICAWAAWVGSYYKSVIAVADARMGERMNDKEHFERKRLNVPEAMPMLDGLEVTRNGLSISTFSHALAQPILTQLRESVHGSTKMRLESSTAPTASVFNPRSRLPHPCSDYWTSVPSGSSMSLRGTPPYVWNGQSSLMMQV</sequence>
<dbReference type="AlphaFoldDB" id="A0A6G1JWP3"/>
<name>A0A6G1JWP3_9PLEO</name>
<protein>
    <submittedName>
        <fullName evidence="1">Uncharacterized protein</fullName>
    </submittedName>
</protein>
<proteinExistence type="predicted"/>
<dbReference type="EMBL" id="MU005781">
    <property type="protein sequence ID" value="KAF2704692.1"/>
    <property type="molecule type" value="Genomic_DNA"/>
</dbReference>
<accession>A0A6G1JWP3</accession>
<organism evidence="1 2">
    <name type="scientific">Pleomassaria siparia CBS 279.74</name>
    <dbReference type="NCBI Taxonomy" id="1314801"/>
    <lineage>
        <taxon>Eukaryota</taxon>
        <taxon>Fungi</taxon>
        <taxon>Dikarya</taxon>
        <taxon>Ascomycota</taxon>
        <taxon>Pezizomycotina</taxon>
        <taxon>Dothideomycetes</taxon>
        <taxon>Pleosporomycetidae</taxon>
        <taxon>Pleosporales</taxon>
        <taxon>Pleomassariaceae</taxon>
        <taxon>Pleomassaria</taxon>
    </lineage>
</organism>
<gene>
    <name evidence="1" type="ORF">K504DRAFT_506664</name>
</gene>